<comment type="caution">
    <text evidence="1">The sequence shown here is derived from an EMBL/GenBank/DDBJ whole genome shotgun (WGS) entry which is preliminary data.</text>
</comment>
<dbReference type="InterPro" id="IPR012675">
    <property type="entry name" value="Beta-grasp_dom_sf"/>
</dbReference>
<dbReference type="InterPro" id="IPR003749">
    <property type="entry name" value="ThiS/MoaD-like"/>
</dbReference>
<gene>
    <name evidence="1" type="ORF">DSM101010T_29610</name>
</gene>
<accession>A0A7J0BLP7</accession>
<dbReference type="AlphaFoldDB" id="A0A7J0BLP7"/>
<evidence type="ECO:0000313" key="1">
    <source>
        <dbReference type="EMBL" id="GFM34596.1"/>
    </source>
</evidence>
<dbReference type="RefSeq" id="WP_174406213.1">
    <property type="nucleotide sequence ID" value="NZ_BLVO01000016.1"/>
</dbReference>
<dbReference type="Proteomes" id="UP000503840">
    <property type="component" value="Unassembled WGS sequence"/>
</dbReference>
<evidence type="ECO:0000313" key="2">
    <source>
        <dbReference type="Proteomes" id="UP000503840"/>
    </source>
</evidence>
<dbReference type="InterPro" id="IPR016155">
    <property type="entry name" value="Mopterin_synth/thiamin_S_b"/>
</dbReference>
<sequence length="75" mass="8265">MSEQTYEPAPYGVTVTLEPANETRVMQVKNVQQMLSQLQIRPTTVLVIRDGGLLTPDLKLQHGDKVTVRTVVSSG</sequence>
<dbReference type="Gene3D" id="3.10.20.30">
    <property type="match status" value="1"/>
</dbReference>
<evidence type="ECO:0008006" key="3">
    <source>
        <dbReference type="Google" id="ProtNLM"/>
    </source>
</evidence>
<protein>
    <recommendedName>
        <fullName evidence="3">Thiamine biosynthesis protein ThiS</fullName>
    </recommendedName>
</protein>
<name>A0A7J0BLP7_9BACT</name>
<keyword evidence="2" id="KW-1185">Reference proteome</keyword>
<reference evidence="1 2" key="1">
    <citation type="submission" date="2020-05" db="EMBL/GenBank/DDBJ databases">
        <title>Draft genome sequence of Desulfovibrio sp. strain HN2T.</title>
        <authorList>
            <person name="Ueno A."/>
            <person name="Tamazawa S."/>
            <person name="Tamamura S."/>
            <person name="Murakami T."/>
            <person name="Kiyama T."/>
            <person name="Inomata H."/>
            <person name="Amano Y."/>
            <person name="Miyakawa K."/>
            <person name="Tamaki H."/>
            <person name="Naganuma T."/>
            <person name="Kaneko K."/>
        </authorList>
    </citation>
    <scope>NUCLEOTIDE SEQUENCE [LARGE SCALE GENOMIC DNA]</scope>
    <source>
        <strain evidence="1 2">HN2</strain>
    </source>
</reference>
<organism evidence="1 2">
    <name type="scientific">Desulfovibrio subterraneus</name>
    <dbReference type="NCBI Taxonomy" id="2718620"/>
    <lineage>
        <taxon>Bacteria</taxon>
        <taxon>Pseudomonadati</taxon>
        <taxon>Thermodesulfobacteriota</taxon>
        <taxon>Desulfovibrionia</taxon>
        <taxon>Desulfovibrionales</taxon>
        <taxon>Desulfovibrionaceae</taxon>
        <taxon>Desulfovibrio</taxon>
    </lineage>
</organism>
<dbReference type="Pfam" id="PF02597">
    <property type="entry name" value="ThiS"/>
    <property type="match status" value="1"/>
</dbReference>
<dbReference type="SUPFAM" id="SSF54285">
    <property type="entry name" value="MoaD/ThiS"/>
    <property type="match status" value="1"/>
</dbReference>
<proteinExistence type="predicted"/>
<dbReference type="EMBL" id="BLVO01000016">
    <property type="protein sequence ID" value="GFM34596.1"/>
    <property type="molecule type" value="Genomic_DNA"/>
</dbReference>